<accession>A0A7X0Z2Z8</accession>
<keyword evidence="2" id="KW-0472">Membrane</keyword>
<evidence type="ECO:0000313" key="4">
    <source>
        <dbReference type="EMBL" id="MBC2175049.1"/>
    </source>
</evidence>
<comment type="similarity">
    <text evidence="1">Belongs to the bacterial sugar transferase family.</text>
</comment>
<proteinExistence type="inferred from homology"/>
<reference evidence="4 5" key="1">
    <citation type="submission" date="2020-03" db="EMBL/GenBank/DDBJ databases">
        <title>Soil Listeria distribution.</title>
        <authorList>
            <person name="Liao J."/>
            <person name="Wiedmann M."/>
        </authorList>
    </citation>
    <scope>NUCLEOTIDE SEQUENCE [LARGE SCALE GENOMIC DNA]</scope>
    <source>
        <strain evidence="4 5">FSL L7-0259</strain>
    </source>
</reference>
<dbReference type="PANTHER" id="PTHR30576">
    <property type="entry name" value="COLANIC BIOSYNTHESIS UDP-GLUCOSE LIPID CARRIER TRANSFERASE"/>
    <property type="match status" value="1"/>
</dbReference>
<evidence type="ECO:0000259" key="3">
    <source>
        <dbReference type="Pfam" id="PF02397"/>
    </source>
</evidence>
<dbReference type="PROSITE" id="PS51257">
    <property type="entry name" value="PROKAR_LIPOPROTEIN"/>
    <property type="match status" value="1"/>
</dbReference>
<name>A0A7X0Z2Z8_9LIST</name>
<dbReference type="AlphaFoldDB" id="A0A7X0Z2Z8"/>
<dbReference type="PANTHER" id="PTHR30576:SF8">
    <property type="entry name" value="UNDECAPRENYL-PHOSPHATE GALACTOSE PHOSPHOTRANSFERASE"/>
    <property type="match status" value="1"/>
</dbReference>
<dbReference type="Pfam" id="PF02397">
    <property type="entry name" value="Bac_transf"/>
    <property type="match status" value="1"/>
</dbReference>
<organism evidence="4 5">
    <name type="scientific">Listeria booriae</name>
    <dbReference type="NCBI Taxonomy" id="1552123"/>
    <lineage>
        <taxon>Bacteria</taxon>
        <taxon>Bacillati</taxon>
        <taxon>Bacillota</taxon>
        <taxon>Bacilli</taxon>
        <taxon>Bacillales</taxon>
        <taxon>Listeriaceae</taxon>
        <taxon>Listeria</taxon>
    </lineage>
</organism>
<evidence type="ECO:0000256" key="2">
    <source>
        <dbReference type="SAM" id="Phobius"/>
    </source>
</evidence>
<dbReference type="RefSeq" id="WP_185548097.1">
    <property type="nucleotide sequence ID" value="NZ_JAARYD010000001.1"/>
</dbReference>
<sequence length="202" mass="23046">MKRTIDILMASVLTIITILPVTIAACIFYMLYKESPLYLSTRAGKEGKPFTIFKLKSMRSVTNDCGELLPDEKRLTTYGKFLRMSSLDELPQLINILKGEMSFVGPRPLFLEYNELYTTEQRIRLHVRPGITGLAQVKGRNSISWEEKFRWDSDYVKNQSLVLDLKIIFLTGFKVIAQEGITQQNHATTQKFTGSKSKGVNI</sequence>
<keyword evidence="2" id="KW-0812">Transmembrane</keyword>
<keyword evidence="2" id="KW-1133">Transmembrane helix</keyword>
<evidence type="ECO:0000313" key="5">
    <source>
        <dbReference type="Proteomes" id="UP000541735"/>
    </source>
</evidence>
<feature type="transmembrane region" description="Helical" evidence="2">
    <location>
        <begin position="7"/>
        <end position="32"/>
    </location>
</feature>
<comment type="caution">
    <text evidence="4">The sequence shown here is derived from an EMBL/GenBank/DDBJ whole genome shotgun (WGS) entry which is preliminary data.</text>
</comment>
<feature type="domain" description="Bacterial sugar transferase" evidence="3">
    <location>
        <begin position="2"/>
        <end position="176"/>
    </location>
</feature>
<evidence type="ECO:0000256" key="1">
    <source>
        <dbReference type="ARBA" id="ARBA00006464"/>
    </source>
</evidence>
<dbReference type="EMBL" id="JAARYD010000001">
    <property type="protein sequence ID" value="MBC2175049.1"/>
    <property type="molecule type" value="Genomic_DNA"/>
</dbReference>
<dbReference type="InterPro" id="IPR003362">
    <property type="entry name" value="Bact_transf"/>
</dbReference>
<protein>
    <submittedName>
        <fullName evidence="4">Sugar transferase</fullName>
    </submittedName>
</protein>
<gene>
    <name evidence="4" type="ORF">HCB27_00360</name>
</gene>
<keyword evidence="4" id="KW-0808">Transferase</keyword>
<dbReference type="Proteomes" id="UP000541735">
    <property type="component" value="Unassembled WGS sequence"/>
</dbReference>
<dbReference type="GO" id="GO:0016780">
    <property type="term" value="F:phosphotransferase activity, for other substituted phosphate groups"/>
    <property type="evidence" value="ECO:0007669"/>
    <property type="project" value="TreeGrafter"/>
</dbReference>